<feature type="signal peptide" evidence="1">
    <location>
        <begin position="1"/>
        <end position="27"/>
    </location>
</feature>
<gene>
    <name evidence="2" type="ORF">NDU88_007707</name>
</gene>
<evidence type="ECO:0000313" key="2">
    <source>
        <dbReference type="EMBL" id="KAJ1110354.1"/>
    </source>
</evidence>
<evidence type="ECO:0000313" key="3">
    <source>
        <dbReference type="Proteomes" id="UP001066276"/>
    </source>
</evidence>
<dbReference type="AlphaFoldDB" id="A0AAV7N4F1"/>
<proteinExistence type="predicted"/>
<feature type="chain" id="PRO_5043922240" evidence="1">
    <location>
        <begin position="28"/>
        <end position="84"/>
    </location>
</feature>
<dbReference type="Proteomes" id="UP001066276">
    <property type="component" value="Chromosome 9"/>
</dbReference>
<accession>A0AAV7N4F1</accession>
<name>A0AAV7N4F1_PLEWA</name>
<organism evidence="2 3">
    <name type="scientific">Pleurodeles waltl</name>
    <name type="common">Iberian ribbed newt</name>
    <dbReference type="NCBI Taxonomy" id="8319"/>
    <lineage>
        <taxon>Eukaryota</taxon>
        <taxon>Metazoa</taxon>
        <taxon>Chordata</taxon>
        <taxon>Craniata</taxon>
        <taxon>Vertebrata</taxon>
        <taxon>Euteleostomi</taxon>
        <taxon>Amphibia</taxon>
        <taxon>Batrachia</taxon>
        <taxon>Caudata</taxon>
        <taxon>Salamandroidea</taxon>
        <taxon>Salamandridae</taxon>
        <taxon>Pleurodelinae</taxon>
        <taxon>Pleurodeles</taxon>
    </lineage>
</organism>
<comment type="caution">
    <text evidence="2">The sequence shown here is derived from an EMBL/GenBank/DDBJ whole genome shotgun (WGS) entry which is preliminary data.</text>
</comment>
<dbReference type="EMBL" id="JANPWB010000013">
    <property type="protein sequence ID" value="KAJ1110354.1"/>
    <property type="molecule type" value="Genomic_DNA"/>
</dbReference>
<reference evidence="2" key="1">
    <citation type="journal article" date="2022" name="bioRxiv">
        <title>Sequencing and chromosome-scale assembly of the giantPleurodeles waltlgenome.</title>
        <authorList>
            <person name="Brown T."/>
            <person name="Elewa A."/>
            <person name="Iarovenko S."/>
            <person name="Subramanian E."/>
            <person name="Araus A.J."/>
            <person name="Petzold A."/>
            <person name="Susuki M."/>
            <person name="Suzuki K.-i.T."/>
            <person name="Hayashi T."/>
            <person name="Toyoda A."/>
            <person name="Oliveira C."/>
            <person name="Osipova E."/>
            <person name="Leigh N.D."/>
            <person name="Simon A."/>
            <person name="Yun M.H."/>
        </authorList>
    </citation>
    <scope>NUCLEOTIDE SEQUENCE</scope>
    <source>
        <strain evidence="2">20211129_DDA</strain>
        <tissue evidence="2">Liver</tissue>
    </source>
</reference>
<protein>
    <submittedName>
        <fullName evidence="2">Uncharacterized protein</fullName>
    </submittedName>
</protein>
<evidence type="ECO:0000256" key="1">
    <source>
        <dbReference type="SAM" id="SignalP"/>
    </source>
</evidence>
<keyword evidence="1" id="KW-0732">Signal</keyword>
<sequence>SGGGALRCWREPCCCCSGLALLALSAAVSLVVCSASAEGRSTAAAASSSTEHGDGARLLHLQAALRCHPLHDRVRRLQGLVPRQ</sequence>
<feature type="non-terminal residue" evidence="2">
    <location>
        <position position="1"/>
    </location>
</feature>
<keyword evidence="3" id="KW-1185">Reference proteome</keyword>
<feature type="non-terminal residue" evidence="2">
    <location>
        <position position="84"/>
    </location>
</feature>